<protein>
    <recommendedName>
        <fullName evidence="1">DUF4397 domain-containing protein</fullName>
    </recommendedName>
</protein>
<feature type="domain" description="DUF4397" evidence="1">
    <location>
        <begin position="205"/>
        <end position="324"/>
    </location>
</feature>
<dbReference type="Proteomes" id="UP000229681">
    <property type="component" value="Unassembled WGS sequence"/>
</dbReference>
<comment type="caution">
    <text evidence="2">The sequence shown here is derived from an EMBL/GenBank/DDBJ whole genome shotgun (WGS) entry which is preliminary data.</text>
</comment>
<feature type="domain" description="DUF4397" evidence="1">
    <location>
        <begin position="15"/>
        <end position="120"/>
    </location>
</feature>
<dbReference type="Pfam" id="PF14344">
    <property type="entry name" value="DUF4397"/>
    <property type="match status" value="3"/>
</dbReference>
<accession>A0A2M8PFT7</accession>
<organism evidence="2 3">
    <name type="scientific">Candidatus Thermofonsia Clade 1 bacterium</name>
    <dbReference type="NCBI Taxonomy" id="2364210"/>
    <lineage>
        <taxon>Bacteria</taxon>
        <taxon>Bacillati</taxon>
        <taxon>Chloroflexota</taxon>
        <taxon>Candidatus Thermofontia</taxon>
        <taxon>Candidatus Thermofonsia Clade 1</taxon>
    </lineage>
</organism>
<dbReference type="AlphaFoldDB" id="A0A2M8PFT7"/>
<name>A0A2M8PFT7_9CHLR</name>
<evidence type="ECO:0000313" key="3">
    <source>
        <dbReference type="Proteomes" id="UP000229681"/>
    </source>
</evidence>
<proteinExistence type="predicted"/>
<reference evidence="2 3" key="1">
    <citation type="submission" date="2017-11" db="EMBL/GenBank/DDBJ databases">
        <title>Evolution of Phototrophy in the Chloroflexi Phylum Driven by Horizontal Gene Transfer.</title>
        <authorList>
            <person name="Ward L.M."/>
            <person name="Hemp J."/>
            <person name="Shih P.M."/>
            <person name="Mcglynn S.E."/>
            <person name="Fischer W."/>
        </authorList>
    </citation>
    <scope>NUCLEOTIDE SEQUENCE [LARGE SCALE GENOMIC DNA]</scope>
    <source>
        <strain evidence="2">JP3_13</strain>
    </source>
</reference>
<evidence type="ECO:0000259" key="1">
    <source>
        <dbReference type="Pfam" id="PF14344"/>
    </source>
</evidence>
<evidence type="ECO:0000313" key="2">
    <source>
        <dbReference type="EMBL" id="PJF36415.1"/>
    </source>
</evidence>
<feature type="domain" description="DUF4397" evidence="1">
    <location>
        <begin position="418"/>
        <end position="528"/>
    </location>
</feature>
<sequence>LPTVARDAAERAVFRLFHAAPELPPVDIYMEGSAIAFGLSYGEFSSPLPLGEGEYTLRILPRRANPSQTEPLVRESVRVRIGETLLYILRPEGTALRVLRYPQDMRTMALGTARVAAINALLGNVALSVFLDEEIAIGAAQSGGQSTAAREVIARRYTARFLRDDRMLLAAPLTLNSRDSAFLILYGTSEAPRLATLILPTPRESKLRVLHADANVARVDLYLDERLVLEGLSFGTLAEPLNLAVRTYRMRIMPYGAALDSRPLFEGTLPVGEDRQLLLAIYSQRTQFGRQVRTALFNEPLDPPPPGSARLSILNFARQATAVQALNPSVPISEPVPYAALSAPITLSAGRHQLAFNTVERDQPPRTAETAEVNLEAGWNYIYVVLSSLNTPTLLFGTDVQTLFAALPTPTLSNPLSVRLVNAAAEPISVDLIVGETPLFTAVKENSGTAPRLIDSAMRPVRLVRSQSGEVLAEQTLFYAPNSSLVFVLIGRQGAWQLLQSQERTRPSRNSAVLRVIHAAPDAEPISVESPLSASRSTFFGNRPTATPRSTQYFVRLEYGQISSLITLRGNTYTFIARSAIDGTPLAELRDVEIATGLRYDLLLVRGDSGAPRDLRLVLIKAE</sequence>
<dbReference type="InterPro" id="IPR025510">
    <property type="entry name" value="DUF4397"/>
</dbReference>
<dbReference type="EMBL" id="PGTM01000055">
    <property type="protein sequence ID" value="PJF36415.1"/>
    <property type="molecule type" value="Genomic_DNA"/>
</dbReference>
<feature type="non-terminal residue" evidence="2">
    <location>
        <position position="1"/>
    </location>
</feature>
<gene>
    <name evidence="2" type="ORF">CUN49_05510</name>
</gene>